<reference evidence="1" key="2">
    <citation type="journal article" date="2022" name="New Phytol.">
        <title>Evolutionary transition to the ectomycorrhizal habit in the genomes of a hyperdiverse lineage of mushroom-forming fungi.</title>
        <authorList>
            <person name="Looney B."/>
            <person name="Miyauchi S."/>
            <person name="Morin E."/>
            <person name="Drula E."/>
            <person name="Courty P.E."/>
            <person name="Kohler A."/>
            <person name="Kuo A."/>
            <person name="LaButti K."/>
            <person name="Pangilinan J."/>
            <person name="Lipzen A."/>
            <person name="Riley R."/>
            <person name="Andreopoulos W."/>
            <person name="He G."/>
            <person name="Johnson J."/>
            <person name="Nolan M."/>
            <person name="Tritt A."/>
            <person name="Barry K.W."/>
            <person name="Grigoriev I.V."/>
            <person name="Nagy L.G."/>
            <person name="Hibbett D."/>
            <person name="Henrissat B."/>
            <person name="Matheny P.B."/>
            <person name="Labbe J."/>
            <person name="Martin F.M."/>
        </authorList>
    </citation>
    <scope>NUCLEOTIDE SEQUENCE</scope>
    <source>
        <strain evidence="1">HHB10654</strain>
    </source>
</reference>
<accession>A0ACB8SYZ6</accession>
<dbReference type="EMBL" id="MU277212">
    <property type="protein sequence ID" value="KAI0061390.1"/>
    <property type="molecule type" value="Genomic_DNA"/>
</dbReference>
<evidence type="ECO:0000313" key="1">
    <source>
        <dbReference type="EMBL" id="KAI0061390.1"/>
    </source>
</evidence>
<keyword evidence="2" id="KW-1185">Reference proteome</keyword>
<sequence length="384" mass="42149">MLSARRILQRLLRCIPSRLPFIYSPPPVPSIASLFPPPPPPSFLLAQPMSGQNFAKVAHGPIFIGTILNTVLYGISIAQTFMYLKTYKNDKLWTKLIVLLVFILDTMNSVFDVEYTYNSLVNHYNDPAAIQKANWVFATDPALTSITGTVVQLFFAWRVKVITGSNAAVAILIVGSVISCLGGIATSIAIGMVPMWLEFQKFEIPVIVWLTVSALVDSGITVILVWHLRKHKRGFRSDELLDKIILLTVQTGAVTTVWAIVDLIVYLSIPTGVHLIFNFPLSKLYSNSLLSSLNSRAGWKFSSQSGDSITGGNSRRPDVVTFGSAGVRPEVYIDVESHEMVNADDKVTDDKTLPVAASPSPPMRPPRAPRPPRPVSTLSAAHRV</sequence>
<proteinExistence type="predicted"/>
<reference evidence="1" key="1">
    <citation type="submission" date="2021-03" db="EMBL/GenBank/DDBJ databases">
        <authorList>
            <consortium name="DOE Joint Genome Institute"/>
            <person name="Ahrendt S."/>
            <person name="Looney B.P."/>
            <person name="Miyauchi S."/>
            <person name="Morin E."/>
            <person name="Drula E."/>
            <person name="Courty P.E."/>
            <person name="Chicoki N."/>
            <person name="Fauchery L."/>
            <person name="Kohler A."/>
            <person name="Kuo A."/>
            <person name="Labutti K."/>
            <person name="Pangilinan J."/>
            <person name="Lipzen A."/>
            <person name="Riley R."/>
            <person name="Andreopoulos W."/>
            <person name="He G."/>
            <person name="Johnson J."/>
            <person name="Barry K.W."/>
            <person name="Grigoriev I.V."/>
            <person name="Nagy L."/>
            <person name="Hibbett D."/>
            <person name="Henrissat B."/>
            <person name="Matheny P.B."/>
            <person name="Labbe J."/>
            <person name="Martin F."/>
        </authorList>
    </citation>
    <scope>NUCLEOTIDE SEQUENCE</scope>
    <source>
        <strain evidence="1">HHB10654</strain>
    </source>
</reference>
<organism evidence="1 2">
    <name type="scientific">Artomyces pyxidatus</name>
    <dbReference type="NCBI Taxonomy" id="48021"/>
    <lineage>
        <taxon>Eukaryota</taxon>
        <taxon>Fungi</taxon>
        <taxon>Dikarya</taxon>
        <taxon>Basidiomycota</taxon>
        <taxon>Agaricomycotina</taxon>
        <taxon>Agaricomycetes</taxon>
        <taxon>Russulales</taxon>
        <taxon>Auriscalpiaceae</taxon>
        <taxon>Artomyces</taxon>
    </lineage>
</organism>
<protein>
    <submittedName>
        <fullName evidence="1">Uncharacterized protein</fullName>
    </submittedName>
</protein>
<comment type="caution">
    <text evidence="1">The sequence shown here is derived from an EMBL/GenBank/DDBJ whole genome shotgun (WGS) entry which is preliminary data.</text>
</comment>
<evidence type="ECO:0000313" key="2">
    <source>
        <dbReference type="Proteomes" id="UP000814140"/>
    </source>
</evidence>
<name>A0ACB8SYZ6_9AGAM</name>
<gene>
    <name evidence="1" type="ORF">BV25DRAFT_1826511</name>
</gene>
<dbReference type="Proteomes" id="UP000814140">
    <property type="component" value="Unassembled WGS sequence"/>
</dbReference>